<organism evidence="1 2">
    <name type="scientific">Xyrichtys novacula</name>
    <name type="common">Pearly razorfish</name>
    <name type="synonym">Hemipteronotus novacula</name>
    <dbReference type="NCBI Taxonomy" id="13765"/>
    <lineage>
        <taxon>Eukaryota</taxon>
        <taxon>Metazoa</taxon>
        <taxon>Chordata</taxon>
        <taxon>Craniata</taxon>
        <taxon>Vertebrata</taxon>
        <taxon>Euteleostomi</taxon>
        <taxon>Actinopterygii</taxon>
        <taxon>Neopterygii</taxon>
        <taxon>Teleostei</taxon>
        <taxon>Neoteleostei</taxon>
        <taxon>Acanthomorphata</taxon>
        <taxon>Eupercaria</taxon>
        <taxon>Labriformes</taxon>
        <taxon>Labridae</taxon>
        <taxon>Xyrichtys</taxon>
    </lineage>
</organism>
<dbReference type="InterPro" id="IPR013320">
    <property type="entry name" value="ConA-like_dom_sf"/>
</dbReference>
<accession>A0AAV1F4D3</accession>
<sequence>MFYHSSLLTVPEFSFDSGSAVRYQLGGGGSSRHTHIQLRLRTRASSGTLLSVMSREANEYIILKIADGHLFCPVQPCGSRSASVAMTTCPLPLEQGGGSREVQARLGSRREIVVHPASVMVGNVSKSGEKTTFKS</sequence>
<keyword evidence="2" id="KW-1185">Reference proteome</keyword>
<dbReference type="SUPFAM" id="SSF49899">
    <property type="entry name" value="Concanavalin A-like lectins/glucanases"/>
    <property type="match status" value="1"/>
</dbReference>
<dbReference type="Gene3D" id="2.60.120.200">
    <property type="match status" value="1"/>
</dbReference>
<dbReference type="AlphaFoldDB" id="A0AAV1F4D3"/>
<gene>
    <name evidence="1" type="ORF">XNOV1_A032703</name>
</gene>
<name>A0AAV1F4D3_XYRNO</name>
<dbReference type="EMBL" id="OY660868">
    <property type="protein sequence ID" value="CAJ1055819.1"/>
    <property type="molecule type" value="Genomic_DNA"/>
</dbReference>
<evidence type="ECO:0000313" key="2">
    <source>
        <dbReference type="Proteomes" id="UP001178508"/>
    </source>
</evidence>
<protein>
    <submittedName>
        <fullName evidence="1">LOW QUALITY PROTEIN: neural-cadherin-like</fullName>
    </submittedName>
</protein>
<dbReference type="Proteomes" id="UP001178508">
    <property type="component" value="Chromosome 5"/>
</dbReference>
<reference evidence="1" key="1">
    <citation type="submission" date="2023-08" db="EMBL/GenBank/DDBJ databases">
        <authorList>
            <person name="Alioto T."/>
            <person name="Alioto T."/>
            <person name="Gomez Garrido J."/>
        </authorList>
    </citation>
    <scope>NUCLEOTIDE SEQUENCE</scope>
</reference>
<proteinExistence type="predicted"/>
<evidence type="ECO:0000313" key="1">
    <source>
        <dbReference type="EMBL" id="CAJ1055819.1"/>
    </source>
</evidence>